<dbReference type="Proteomes" id="UP001500604">
    <property type="component" value="Unassembled WGS sequence"/>
</dbReference>
<sequence>MVFKQTPTVQEYAQSVAELLSLAKQHCGGSRVAAQVLLSAYNGEEWQLNVADLCVLDMDNLTHALKVMTGRAIYRREPQELVVDGDNHFQALVQDWKRFHIHNRWKTTCFNCDGSGVDYEDDEGEIEITCMSCHGKGVIAEVREF</sequence>
<dbReference type="InterPro" id="IPR056090">
    <property type="entry name" value="DUF7673"/>
</dbReference>
<feature type="domain" description="DUF7673" evidence="1">
    <location>
        <begin position="14"/>
        <end position="97"/>
    </location>
</feature>
<protein>
    <recommendedName>
        <fullName evidence="1">DUF7673 domain-containing protein</fullName>
    </recommendedName>
</protein>
<dbReference type="Pfam" id="PF24720">
    <property type="entry name" value="DUF7673"/>
    <property type="match status" value="1"/>
</dbReference>
<evidence type="ECO:0000259" key="1">
    <source>
        <dbReference type="Pfam" id="PF24720"/>
    </source>
</evidence>
<evidence type="ECO:0000313" key="2">
    <source>
        <dbReference type="EMBL" id="GAA4649056.1"/>
    </source>
</evidence>
<dbReference type="SUPFAM" id="SSF48695">
    <property type="entry name" value="Multiheme cytochromes"/>
    <property type="match status" value="1"/>
</dbReference>
<accession>A0ABP8V1E5</accession>
<reference evidence="3" key="1">
    <citation type="journal article" date="2019" name="Int. J. Syst. Evol. Microbiol.">
        <title>The Global Catalogue of Microorganisms (GCM) 10K type strain sequencing project: providing services to taxonomists for standard genome sequencing and annotation.</title>
        <authorList>
            <consortium name="The Broad Institute Genomics Platform"/>
            <consortium name="The Broad Institute Genome Sequencing Center for Infectious Disease"/>
            <person name="Wu L."/>
            <person name="Ma J."/>
        </authorList>
    </citation>
    <scope>NUCLEOTIDE SEQUENCE [LARGE SCALE GENOMIC DNA]</scope>
    <source>
        <strain evidence="3">JCM 17805</strain>
    </source>
</reference>
<comment type="caution">
    <text evidence="2">The sequence shown here is derived from an EMBL/GenBank/DDBJ whole genome shotgun (WGS) entry which is preliminary data.</text>
</comment>
<organism evidence="2 3">
    <name type="scientific">Kistimonas scapharcae</name>
    <dbReference type="NCBI Taxonomy" id="1036133"/>
    <lineage>
        <taxon>Bacteria</taxon>
        <taxon>Pseudomonadati</taxon>
        <taxon>Pseudomonadota</taxon>
        <taxon>Gammaproteobacteria</taxon>
        <taxon>Oceanospirillales</taxon>
        <taxon>Endozoicomonadaceae</taxon>
        <taxon>Kistimonas</taxon>
    </lineage>
</organism>
<dbReference type="Gene3D" id="6.20.20.10">
    <property type="match status" value="1"/>
</dbReference>
<keyword evidence="3" id="KW-1185">Reference proteome</keyword>
<evidence type="ECO:0000313" key="3">
    <source>
        <dbReference type="Proteomes" id="UP001500604"/>
    </source>
</evidence>
<name>A0ABP8V1E5_9GAMM</name>
<proteinExistence type="predicted"/>
<dbReference type="RefSeq" id="WP_345194812.1">
    <property type="nucleotide sequence ID" value="NZ_BAABFL010000117.1"/>
</dbReference>
<gene>
    <name evidence="2" type="ORF">GCM10023116_13300</name>
</gene>
<dbReference type="EMBL" id="BAABFL010000117">
    <property type="protein sequence ID" value="GAA4649056.1"/>
    <property type="molecule type" value="Genomic_DNA"/>
</dbReference>
<dbReference type="InterPro" id="IPR036280">
    <property type="entry name" value="Multihaem_cyt_sf"/>
</dbReference>